<dbReference type="EMBL" id="PNBA02000017">
    <property type="protein sequence ID" value="KAG6394697.1"/>
    <property type="molecule type" value="Genomic_DNA"/>
</dbReference>
<dbReference type="PROSITE" id="PS50404">
    <property type="entry name" value="GST_NTER"/>
    <property type="match status" value="1"/>
</dbReference>
<dbReference type="InterPro" id="IPR036282">
    <property type="entry name" value="Glutathione-S-Trfase_C_sf"/>
</dbReference>
<organism evidence="2">
    <name type="scientific">Salvia splendens</name>
    <name type="common">Scarlet sage</name>
    <dbReference type="NCBI Taxonomy" id="180675"/>
    <lineage>
        <taxon>Eukaryota</taxon>
        <taxon>Viridiplantae</taxon>
        <taxon>Streptophyta</taxon>
        <taxon>Embryophyta</taxon>
        <taxon>Tracheophyta</taxon>
        <taxon>Spermatophyta</taxon>
        <taxon>Magnoliopsida</taxon>
        <taxon>eudicotyledons</taxon>
        <taxon>Gunneridae</taxon>
        <taxon>Pentapetalae</taxon>
        <taxon>asterids</taxon>
        <taxon>lamiids</taxon>
        <taxon>Lamiales</taxon>
        <taxon>Lamiaceae</taxon>
        <taxon>Nepetoideae</taxon>
        <taxon>Mentheae</taxon>
        <taxon>Salviinae</taxon>
        <taxon>Salvia</taxon>
        <taxon>Salvia subgen. Calosphace</taxon>
        <taxon>core Calosphace</taxon>
    </lineage>
</organism>
<comment type="caution">
    <text evidence="2">The sequence shown here is derived from an EMBL/GenBank/DDBJ whole genome shotgun (WGS) entry which is preliminary data.</text>
</comment>
<dbReference type="AlphaFoldDB" id="A0A8X8Z803"/>
<gene>
    <name evidence="2" type="ORF">SASPL_145287</name>
</gene>
<dbReference type="Proteomes" id="UP000298416">
    <property type="component" value="Unassembled WGS sequence"/>
</dbReference>
<dbReference type="SUPFAM" id="SSF52833">
    <property type="entry name" value="Thioredoxin-like"/>
    <property type="match status" value="1"/>
</dbReference>
<dbReference type="GO" id="GO:0016034">
    <property type="term" value="F:maleylacetoacetate isomerase activity"/>
    <property type="evidence" value="ECO:0007669"/>
    <property type="project" value="TreeGrafter"/>
</dbReference>
<dbReference type="Gene3D" id="1.20.1050.10">
    <property type="match status" value="1"/>
</dbReference>
<reference evidence="2" key="1">
    <citation type="submission" date="2018-01" db="EMBL/GenBank/DDBJ databases">
        <authorList>
            <person name="Mao J.F."/>
        </authorList>
    </citation>
    <scope>NUCLEOTIDE SEQUENCE</scope>
    <source>
        <strain evidence="2">Huo1</strain>
        <tissue evidence="2">Leaf</tissue>
    </source>
</reference>
<dbReference type="PANTHER" id="PTHR42673">
    <property type="entry name" value="MALEYLACETOACETATE ISOMERASE"/>
    <property type="match status" value="1"/>
</dbReference>
<dbReference type="Gene3D" id="3.40.30.10">
    <property type="entry name" value="Glutaredoxin"/>
    <property type="match status" value="1"/>
</dbReference>
<evidence type="ECO:0000259" key="1">
    <source>
        <dbReference type="PROSITE" id="PS50404"/>
    </source>
</evidence>
<dbReference type="SUPFAM" id="SSF47616">
    <property type="entry name" value="GST C-terminal domain-like"/>
    <property type="match status" value="1"/>
</dbReference>
<keyword evidence="3" id="KW-1185">Reference proteome</keyword>
<proteinExistence type="predicted"/>
<dbReference type="GO" id="GO:0004364">
    <property type="term" value="F:glutathione transferase activity"/>
    <property type="evidence" value="ECO:0007669"/>
    <property type="project" value="TreeGrafter"/>
</dbReference>
<evidence type="ECO:0000313" key="3">
    <source>
        <dbReference type="Proteomes" id="UP000298416"/>
    </source>
</evidence>
<reference evidence="2" key="2">
    <citation type="submission" date="2020-08" db="EMBL/GenBank/DDBJ databases">
        <title>Plant Genome Project.</title>
        <authorList>
            <person name="Zhang R.-G."/>
        </authorList>
    </citation>
    <scope>NUCLEOTIDE SEQUENCE</scope>
    <source>
        <strain evidence="2">Huo1</strain>
        <tissue evidence="2">Leaf</tissue>
    </source>
</reference>
<dbReference type="InterPro" id="IPR004045">
    <property type="entry name" value="Glutathione_S-Trfase_N"/>
</dbReference>
<dbReference type="GO" id="GO:0006749">
    <property type="term" value="P:glutathione metabolic process"/>
    <property type="evidence" value="ECO:0007669"/>
    <property type="project" value="TreeGrafter"/>
</dbReference>
<protein>
    <recommendedName>
        <fullName evidence="1">GST N-terminal domain-containing protein</fullName>
    </recommendedName>
</protein>
<dbReference type="Pfam" id="PF13409">
    <property type="entry name" value="GST_N_2"/>
    <property type="match status" value="1"/>
</dbReference>
<evidence type="ECO:0000313" key="2">
    <source>
        <dbReference type="EMBL" id="KAG6394697.1"/>
    </source>
</evidence>
<dbReference type="GO" id="GO:0006559">
    <property type="term" value="P:L-phenylalanine catabolic process"/>
    <property type="evidence" value="ECO:0007669"/>
    <property type="project" value="TreeGrafter"/>
</dbReference>
<feature type="domain" description="GST N-terminal" evidence="1">
    <location>
        <begin position="14"/>
        <end position="133"/>
    </location>
</feature>
<dbReference type="InterPro" id="IPR036249">
    <property type="entry name" value="Thioredoxin-like_sf"/>
</dbReference>
<accession>A0A8X8Z803</accession>
<dbReference type="PANTHER" id="PTHR42673:SF4">
    <property type="entry name" value="MALEYLACETOACETATE ISOMERASE"/>
    <property type="match status" value="1"/>
</dbReference>
<name>A0A8X8Z803_SALSN</name>
<sequence length="197" mass="22500">MVEIECDHGEDIRLLLKLFSHWRSSCSCVVRIALNLKELEYEYIAVNLQKGDVMLMFALMYVQIMINILNLKDFLKLNPVGLVPVLMDGDTVYLEERYPPQRPLLPHDIQLKALNYQSMIISGLGSYELSRDACESYISAALEKFLEKFAGKYATGDGVYLKEFPLLSKLNEAYKELPAFRDAMPGKQLDTPPEARD</sequence>